<evidence type="ECO:0000256" key="8">
    <source>
        <dbReference type="ARBA" id="ARBA00023180"/>
    </source>
</evidence>
<proteinExistence type="inferred from homology"/>
<comment type="similarity">
    <text evidence="2">Belongs to the glutamate-gated ion channel (TC 1.A.10.1) family.</text>
</comment>
<dbReference type="PANTHER" id="PTHR42643">
    <property type="entry name" value="IONOTROPIC RECEPTOR 20A-RELATED"/>
    <property type="match status" value="1"/>
</dbReference>
<evidence type="ECO:0000256" key="1">
    <source>
        <dbReference type="ARBA" id="ARBA00004651"/>
    </source>
</evidence>
<dbReference type="EnsemblMetazoa" id="GPPI027074-RA">
    <property type="protein sequence ID" value="GPPI027074-PA"/>
    <property type="gene ID" value="GPPI027074"/>
</dbReference>
<accession>A0A1B0BE29</accession>
<evidence type="ECO:0000313" key="12">
    <source>
        <dbReference type="Proteomes" id="UP000092460"/>
    </source>
</evidence>
<keyword evidence="7" id="KW-0675">Receptor</keyword>
<dbReference type="Gene3D" id="1.10.287.70">
    <property type="match status" value="1"/>
</dbReference>
<evidence type="ECO:0000259" key="10">
    <source>
        <dbReference type="Pfam" id="PF00060"/>
    </source>
</evidence>
<keyword evidence="3" id="KW-1003">Cell membrane</keyword>
<dbReference type="EMBL" id="JXJN01012752">
    <property type="status" value="NOT_ANNOTATED_CDS"/>
    <property type="molecule type" value="Genomic_DNA"/>
</dbReference>
<protein>
    <recommendedName>
        <fullName evidence="10">Ionotropic glutamate receptor C-terminal domain-containing protein</fullName>
    </recommendedName>
</protein>
<dbReference type="Proteomes" id="UP000092460">
    <property type="component" value="Unassembled WGS sequence"/>
</dbReference>
<reference evidence="11" key="2">
    <citation type="submission" date="2020-05" db="UniProtKB">
        <authorList>
            <consortium name="EnsemblMetazoa"/>
        </authorList>
    </citation>
    <scope>IDENTIFICATION</scope>
    <source>
        <strain evidence="11">IAEA</strain>
    </source>
</reference>
<keyword evidence="5 9" id="KW-1133">Transmembrane helix</keyword>
<keyword evidence="8" id="KW-0325">Glycoprotein</keyword>
<evidence type="ECO:0000256" key="2">
    <source>
        <dbReference type="ARBA" id="ARBA00008685"/>
    </source>
</evidence>
<dbReference type="VEuPathDB" id="VectorBase:GPPI027074"/>
<keyword evidence="6 9" id="KW-0472">Membrane</keyword>
<dbReference type="InterPro" id="IPR001320">
    <property type="entry name" value="Iontro_rcpt_C"/>
</dbReference>
<dbReference type="GO" id="GO:0050907">
    <property type="term" value="P:detection of chemical stimulus involved in sensory perception"/>
    <property type="evidence" value="ECO:0007669"/>
    <property type="project" value="UniProtKB-ARBA"/>
</dbReference>
<evidence type="ECO:0000256" key="3">
    <source>
        <dbReference type="ARBA" id="ARBA00022475"/>
    </source>
</evidence>
<feature type="transmembrane region" description="Helical" evidence="9">
    <location>
        <begin position="346"/>
        <end position="367"/>
    </location>
</feature>
<organism evidence="11 12">
    <name type="scientific">Glossina palpalis gambiensis</name>
    <dbReference type="NCBI Taxonomy" id="67801"/>
    <lineage>
        <taxon>Eukaryota</taxon>
        <taxon>Metazoa</taxon>
        <taxon>Ecdysozoa</taxon>
        <taxon>Arthropoda</taxon>
        <taxon>Hexapoda</taxon>
        <taxon>Insecta</taxon>
        <taxon>Pterygota</taxon>
        <taxon>Neoptera</taxon>
        <taxon>Endopterygota</taxon>
        <taxon>Diptera</taxon>
        <taxon>Brachycera</taxon>
        <taxon>Muscomorpha</taxon>
        <taxon>Hippoboscoidea</taxon>
        <taxon>Glossinidae</taxon>
        <taxon>Glossina</taxon>
    </lineage>
</organism>
<evidence type="ECO:0000256" key="6">
    <source>
        <dbReference type="ARBA" id="ARBA00023136"/>
    </source>
</evidence>
<feature type="transmembrane region" description="Helical" evidence="9">
    <location>
        <begin position="605"/>
        <end position="629"/>
    </location>
</feature>
<dbReference type="AlphaFoldDB" id="A0A1B0BE29"/>
<evidence type="ECO:0000256" key="9">
    <source>
        <dbReference type="SAM" id="Phobius"/>
    </source>
</evidence>
<keyword evidence="12" id="KW-1185">Reference proteome</keyword>
<dbReference type="Pfam" id="PF00060">
    <property type="entry name" value="Lig_chan"/>
    <property type="match status" value="1"/>
</dbReference>
<comment type="subcellular location">
    <subcellularLocation>
        <location evidence="1">Cell membrane</location>
        <topology evidence="1">Multi-pass membrane protein</topology>
    </subcellularLocation>
</comment>
<name>A0A1B0BE29_9MUSC</name>
<sequence length="646" mass="74740">MIHTKFISTVQLYLHETTICLIWNPKVEFQLNISHIYNYAIINIGLKSLELTFDEDIVNFSEQRQQFSENDLKFNALTEKLTMSIKKSHCESFIAFENDILPFVEAFLNASIYSVWRSKRNRFVFGIQNENLCKHKFFREQSSVLLVEQSRIDLQIFYLKTNKFQGLQSKASASFYELDTFNASSGKFIYENNLFPDKIKNLQGREIVVTGFDYLPYSSVKYVSDENNSYDLAFGSNSSGAVLIDGTEIRTILTFCELYNCRVLVDSTEADDWGEVYPNISGEGSLGMVIKGAADISVGAMYSWDIDYIFLDMSMYLVRSGITLLTPAPRRLASWLLPLEPFQYNLWLAIIVYLILEMLALIFMYKFENTVVGRSRSWYQNFQFGYSTTLKLFVSQAGIECVQSITLRGLLFTYFLNDIIITSIYGGGLASILTIPSYEEAADTVERLRSHNLKWTANSLGWVYGIRNADDELTMAIMKNFHLYNDEQIAEMSQNRLDMGFTLERLPFGHYAIGDYLSSKSIENLRIMKEDLYFQYTVAFTKRLWPMLDRFDQLIYNWHSAGLDIYWELRIVANTMDLKKQKQIESMMYSNIDDMGPIKLGMSNFAGILLIWVLGIAIAIMVFLLELIMKFYENKKLSLNEVEKNR</sequence>
<evidence type="ECO:0000256" key="7">
    <source>
        <dbReference type="ARBA" id="ARBA00023170"/>
    </source>
</evidence>
<reference evidence="12" key="1">
    <citation type="submission" date="2015-01" db="EMBL/GenBank/DDBJ databases">
        <authorList>
            <person name="Aksoy S."/>
            <person name="Warren W."/>
            <person name="Wilson R.K."/>
        </authorList>
    </citation>
    <scope>NUCLEOTIDE SEQUENCE [LARGE SCALE GENOMIC DNA]</scope>
    <source>
        <strain evidence="12">IAEA</strain>
    </source>
</reference>
<dbReference type="SUPFAM" id="SSF53850">
    <property type="entry name" value="Periplasmic binding protein-like II"/>
    <property type="match status" value="1"/>
</dbReference>
<evidence type="ECO:0000256" key="4">
    <source>
        <dbReference type="ARBA" id="ARBA00022692"/>
    </source>
</evidence>
<evidence type="ECO:0000313" key="11">
    <source>
        <dbReference type="EnsemblMetazoa" id="GPPI027074-PA"/>
    </source>
</evidence>
<dbReference type="GO" id="GO:0015276">
    <property type="term" value="F:ligand-gated monoatomic ion channel activity"/>
    <property type="evidence" value="ECO:0007669"/>
    <property type="project" value="InterPro"/>
</dbReference>
<evidence type="ECO:0000256" key="5">
    <source>
        <dbReference type="ARBA" id="ARBA00022989"/>
    </source>
</evidence>
<dbReference type="STRING" id="67801.A0A1B0BE29"/>
<keyword evidence="4 9" id="KW-0812">Transmembrane</keyword>
<dbReference type="InterPro" id="IPR052192">
    <property type="entry name" value="Insect_Ionotropic_Sensory_Rcpt"/>
</dbReference>
<dbReference type="GO" id="GO:0005886">
    <property type="term" value="C:plasma membrane"/>
    <property type="evidence" value="ECO:0007669"/>
    <property type="project" value="UniProtKB-SubCell"/>
</dbReference>
<feature type="domain" description="Ionotropic glutamate receptor C-terminal" evidence="10">
    <location>
        <begin position="344"/>
        <end position="616"/>
    </location>
</feature>
<dbReference type="EMBL" id="JXJN01012751">
    <property type="status" value="NOT_ANNOTATED_CDS"/>
    <property type="molecule type" value="Genomic_DNA"/>
</dbReference>
<dbReference type="PANTHER" id="PTHR42643:SF40">
    <property type="entry name" value="IONOTROPIC RECEPTOR 41A-RELATED"/>
    <property type="match status" value="1"/>
</dbReference>